<dbReference type="InterPro" id="IPR050390">
    <property type="entry name" value="C5-Methyltransferase"/>
</dbReference>
<dbReference type="SUPFAM" id="SSF53335">
    <property type="entry name" value="S-adenosyl-L-methionine-dependent methyltransferases"/>
    <property type="match status" value="1"/>
</dbReference>
<comment type="catalytic activity">
    <reaction evidence="7">
        <text>a 2'-deoxycytidine in DNA + S-adenosyl-L-methionine = a 5-methyl-2'-deoxycytidine in DNA + S-adenosyl-L-homocysteine + H(+)</text>
        <dbReference type="Rhea" id="RHEA:13681"/>
        <dbReference type="Rhea" id="RHEA-COMP:11369"/>
        <dbReference type="Rhea" id="RHEA-COMP:11370"/>
        <dbReference type="ChEBI" id="CHEBI:15378"/>
        <dbReference type="ChEBI" id="CHEBI:57856"/>
        <dbReference type="ChEBI" id="CHEBI:59789"/>
        <dbReference type="ChEBI" id="CHEBI:85452"/>
        <dbReference type="ChEBI" id="CHEBI:85454"/>
        <dbReference type="EC" id="2.1.1.37"/>
    </reaction>
</comment>
<feature type="active site" evidence="5">
    <location>
        <position position="79"/>
    </location>
</feature>
<dbReference type="CDD" id="cd00315">
    <property type="entry name" value="Cyt_C5_DNA_methylase"/>
    <property type="match status" value="1"/>
</dbReference>
<dbReference type="GO" id="GO:0032259">
    <property type="term" value="P:methylation"/>
    <property type="evidence" value="ECO:0007669"/>
    <property type="project" value="UniProtKB-KW"/>
</dbReference>
<dbReference type="InterPro" id="IPR001525">
    <property type="entry name" value="C5_MeTfrase"/>
</dbReference>
<keyword evidence="2 5" id="KW-0808">Transferase</keyword>
<sequence length="384" mass="44187">MKNFIDLFSGAGGMSCGLEMVGMNCLLGIDFDKSSLDTFQANHPTSQTILGDLREITVELIQEKIGDQTVDLICGGPPCQGFSTIGTNDKQDHRNFLFFEFLRMVKAFKPNFIILENVTGLLAKRNESTLALMISSFNQLGYTVDVKVLSAHHYGVPQARRRTILLGNRFGVNNIYPEKKFKDSEKDPDSLPLPRTVEWAFNTLLEFEDQTFNHDLKTAQIKNELEQKRIHYIPEGKGIRYERDQLAYLPPSLWYDIDWKNIREERFRETKLKRLDRYSHSGTINTSKTTYYHPTEDRYLTPREAAAIQSFPPNYIFYGTLSQQWRQIGNAVPPLLAASIGTGILKLDNLKNNLEKSYSLPDFKTVRSDAFNYRFKETKTEQQH</sequence>
<dbReference type="InterPro" id="IPR018117">
    <property type="entry name" value="C5_DNA_meth_AS"/>
</dbReference>
<keyword evidence="9" id="KW-1185">Reference proteome</keyword>
<dbReference type="GO" id="GO:0044027">
    <property type="term" value="P:negative regulation of gene expression via chromosomal CpG island methylation"/>
    <property type="evidence" value="ECO:0007669"/>
    <property type="project" value="TreeGrafter"/>
</dbReference>
<keyword evidence="3 5" id="KW-0949">S-adenosyl-L-methionine</keyword>
<gene>
    <name evidence="8" type="ORF">PL9214291426</name>
</gene>
<accession>A0A1J1LJS8</accession>
<evidence type="ECO:0000256" key="3">
    <source>
        <dbReference type="ARBA" id="ARBA00022691"/>
    </source>
</evidence>
<dbReference type="PROSITE" id="PS00094">
    <property type="entry name" value="C5_MTASE_1"/>
    <property type="match status" value="1"/>
</dbReference>
<dbReference type="STRING" id="671072.PL9214291426"/>
<dbReference type="InterPro" id="IPR029063">
    <property type="entry name" value="SAM-dependent_MTases_sf"/>
</dbReference>
<dbReference type="Pfam" id="PF00145">
    <property type="entry name" value="DNA_methylase"/>
    <property type="match status" value="1"/>
</dbReference>
<dbReference type="Gene3D" id="3.40.50.150">
    <property type="entry name" value="Vaccinia Virus protein VP39"/>
    <property type="match status" value="1"/>
</dbReference>
<dbReference type="NCBIfam" id="TIGR00675">
    <property type="entry name" value="dcm"/>
    <property type="match status" value="1"/>
</dbReference>
<evidence type="ECO:0000256" key="7">
    <source>
        <dbReference type="RuleBase" id="RU000417"/>
    </source>
</evidence>
<reference evidence="9" key="1">
    <citation type="submission" date="2015-10" db="EMBL/GenBank/DDBJ databases">
        <authorList>
            <person name="Regsiter A."/>
            <person name="william w."/>
        </authorList>
    </citation>
    <scope>NUCLEOTIDE SEQUENCE [LARGE SCALE GENOMIC DNA]</scope>
</reference>
<name>A0A1J1LJS8_9CYAN</name>
<dbReference type="Proteomes" id="UP000184315">
    <property type="component" value="Unassembled WGS sequence"/>
</dbReference>
<evidence type="ECO:0000256" key="1">
    <source>
        <dbReference type="ARBA" id="ARBA00022603"/>
    </source>
</evidence>
<evidence type="ECO:0000256" key="6">
    <source>
        <dbReference type="RuleBase" id="RU000416"/>
    </source>
</evidence>
<proteinExistence type="inferred from homology"/>
<dbReference type="AlphaFoldDB" id="A0A1J1LJS8"/>
<dbReference type="GO" id="GO:0003677">
    <property type="term" value="F:DNA binding"/>
    <property type="evidence" value="ECO:0007669"/>
    <property type="project" value="TreeGrafter"/>
</dbReference>
<dbReference type="InterPro" id="IPR031303">
    <property type="entry name" value="C5_meth_CS"/>
</dbReference>
<dbReference type="RefSeq" id="WP_072718612.1">
    <property type="nucleotide sequence ID" value="NZ_LN889782.1"/>
</dbReference>
<dbReference type="GO" id="GO:0003886">
    <property type="term" value="F:DNA (cytosine-5-)-methyltransferase activity"/>
    <property type="evidence" value="ECO:0007669"/>
    <property type="project" value="UniProtKB-EC"/>
</dbReference>
<evidence type="ECO:0000313" key="8">
    <source>
        <dbReference type="EMBL" id="CUR31833.1"/>
    </source>
</evidence>
<evidence type="ECO:0000256" key="5">
    <source>
        <dbReference type="PROSITE-ProRule" id="PRU01016"/>
    </source>
</evidence>
<dbReference type="EMBL" id="CZDF01000132">
    <property type="protein sequence ID" value="CUR31833.1"/>
    <property type="molecule type" value="Genomic_DNA"/>
</dbReference>
<evidence type="ECO:0000256" key="2">
    <source>
        <dbReference type="ARBA" id="ARBA00022679"/>
    </source>
</evidence>
<dbReference type="PANTHER" id="PTHR10629:SF52">
    <property type="entry name" value="DNA (CYTOSINE-5)-METHYLTRANSFERASE 1"/>
    <property type="match status" value="1"/>
</dbReference>
<keyword evidence="4" id="KW-0680">Restriction system</keyword>
<keyword evidence="1 5" id="KW-0489">Methyltransferase</keyword>
<evidence type="ECO:0000313" key="9">
    <source>
        <dbReference type="Proteomes" id="UP000184315"/>
    </source>
</evidence>
<comment type="similarity">
    <text evidence="5 6">Belongs to the class I-like SAM-binding methyltransferase superfamily. C5-methyltransferase family.</text>
</comment>
<dbReference type="PANTHER" id="PTHR10629">
    <property type="entry name" value="CYTOSINE-SPECIFIC METHYLTRANSFERASE"/>
    <property type="match status" value="1"/>
</dbReference>
<dbReference type="PROSITE" id="PS51679">
    <property type="entry name" value="SAM_MT_C5"/>
    <property type="match status" value="1"/>
</dbReference>
<dbReference type="GO" id="GO:0009307">
    <property type="term" value="P:DNA restriction-modification system"/>
    <property type="evidence" value="ECO:0007669"/>
    <property type="project" value="UniProtKB-KW"/>
</dbReference>
<dbReference type="EC" id="2.1.1.37" evidence="7"/>
<protein>
    <recommendedName>
        <fullName evidence="7">Cytosine-specific methyltransferase</fullName>
        <ecNumber evidence="7">2.1.1.37</ecNumber>
    </recommendedName>
</protein>
<dbReference type="PROSITE" id="PS00095">
    <property type="entry name" value="C5_MTASE_2"/>
    <property type="match status" value="1"/>
</dbReference>
<organism evidence="8 9">
    <name type="scientific">Planktothrix tepida PCC 9214</name>
    <dbReference type="NCBI Taxonomy" id="671072"/>
    <lineage>
        <taxon>Bacteria</taxon>
        <taxon>Bacillati</taxon>
        <taxon>Cyanobacteriota</taxon>
        <taxon>Cyanophyceae</taxon>
        <taxon>Oscillatoriophycideae</taxon>
        <taxon>Oscillatoriales</taxon>
        <taxon>Microcoleaceae</taxon>
        <taxon>Planktothrix</taxon>
    </lineage>
</organism>
<dbReference type="PRINTS" id="PR00105">
    <property type="entry name" value="C5METTRFRASE"/>
</dbReference>
<evidence type="ECO:0000256" key="4">
    <source>
        <dbReference type="ARBA" id="ARBA00022747"/>
    </source>
</evidence>
<dbReference type="Gene3D" id="3.90.120.10">
    <property type="entry name" value="DNA Methylase, subunit A, domain 2"/>
    <property type="match status" value="1"/>
</dbReference>
<dbReference type="OrthoDB" id="9813719at2"/>